<sequence length="362" mass="40254">MKTPSITTVQFFILTFGLTLGTSILVTPSGLAGIAREDAWIADLLSTAINLFMVCIYIVLARLYPGSNLFEIFENILGKWCGKVLSLLYLFYILILTGTLLGNLGFFLTSEMMPETPIEATQILFLIAAVVCARLGIVVLARVGELVFPFIIVLFLVLVLTLIPQIHLDFILPIFDDGIAPIIKAGSHAAVFQELIIMMVFIPLVQEKKKGERAFLGGALLGELFLTLLVLLSVLVLGIEQTENNSFPAYALAKTINVGNFLQRVEGILVMIWILTFFIKISLLFFSMLKGMRVVFGLKEEGALINTFSVLIILVAWETYINSVYVGEIIQKVWFSYALLHLIVVPFLLCLTGLIKRKLLRK</sequence>
<evidence type="ECO:0000256" key="8">
    <source>
        <dbReference type="SAM" id="Phobius"/>
    </source>
</evidence>
<dbReference type="PANTHER" id="PTHR34975:SF2">
    <property type="entry name" value="SPORE GERMINATION PROTEIN A2"/>
    <property type="match status" value="1"/>
</dbReference>
<feature type="transmembrane region" description="Helical" evidence="8">
    <location>
        <begin position="120"/>
        <end position="140"/>
    </location>
</feature>
<evidence type="ECO:0000256" key="7">
    <source>
        <dbReference type="ARBA" id="ARBA00023136"/>
    </source>
</evidence>
<keyword evidence="4" id="KW-0309">Germination</keyword>
<evidence type="ECO:0000256" key="6">
    <source>
        <dbReference type="ARBA" id="ARBA00022989"/>
    </source>
</evidence>
<dbReference type="GO" id="GO:0009847">
    <property type="term" value="P:spore germination"/>
    <property type="evidence" value="ECO:0007669"/>
    <property type="project" value="InterPro"/>
</dbReference>
<keyword evidence="5 8" id="KW-0812">Transmembrane</keyword>
<proteinExistence type="inferred from homology"/>
<evidence type="ECO:0000256" key="1">
    <source>
        <dbReference type="ARBA" id="ARBA00004141"/>
    </source>
</evidence>
<keyword evidence="10" id="KW-1185">Reference proteome</keyword>
<dbReference type="GO" id="GO:0016020">
    <property type="term" value="C:membrane"/>
    <property type="evidence" value="ECO:0007669"/>
    <property type="project" value="UniProtKB-SubCell"/>
</dbReference>
<name>A0A919Y1D4_9BACL</name>
<dbReference type="RefSeq" id="WP_301624253.1">
    <property type="nucleotide sequence ID" value="NZ_BORS01000001.1"/>
</dbReference>
<comment type="caution">
    <text evidence="9">The sequence shown here is derived from an EMBL/GenBank/DDBJ whole genome shotgun (WGS) entry which is preliminary data.</text>
</comment>
<evidence type="ECO:0000313" key="10">
    <source>
        <dbReference type="Proteomes" id="UP000678895"/>
    </source>
</evidence>
<protein>
    <submittedName>
        <fullName evidence="9">Germination protein</fullName>
    </submittedName>
</protein>
<feature type="transmembrane region" description="Helical" evidence="8">
    <location>
        <begin position="179"/>
        <end position="202"/>
    </location>
</feature>
<dbReference type="Pfam" id="PF03845">
    <property type="entry name" value="Spore_permease"/>
    <property type="match status" value="1"/>
</dbReference>
<organism evidence="9 10">
    <name type="scientific">Paenibacillus apis</name>
    <dbReference type="NCBI Taxonomy" id="1792174"/>
    <lineage>
        <taxon>Bacteria</taxon>
        <taxon>Bacillati</taxon>
        <taxon>Bacillota</taxon>
        <taxon>Bacilli</taxon>
        <taxon>Bacillales</taxon>
        <taxon>Paenibacillaceae</taxon>
        <taxon>Paenibacillus</taxon>
    </lineage>
</organism>
<feature type="transmembrane region" description="Helical" evidence="8">
    <location>
        <begin position="268"/>
        <end position="289"/>
    </location>
</feature>
<dbReference type="NCBIfam" id="TIGR00912">
    <property type="entry name" value="2A0309"/>
    <property type="match status" value="1"/>
</dbReference>
<reference evidence="9" key="1">
    <citation type="submission" date="2021-03" db="EMBL/GenBank/DDBJ databases">
        <title>Antimicrobial resistance genes in bacteria isolated from Japanese honey, and their potential for conferring macrolide and lincosamide resistance in the American foulbrood pathogen Paenibacillus larvae.</title>
        <authorList>
            <person name="Okamoto M."/>
            <person name="Kumagai M."/>
            <person name="Kanamori H."/>
            <person name="Takamatsu D."/>
        </authorList>
    </citation>
    <scope>NUCLEOTIDE SEQUENCE</scope>
    <source>
        <strain evidence="9">J41TS4</strain>
    </source>
</reference>
<gene>
    <name evidence="9" type="ORF">J41TS4_02310</name>
</gene>
<comment type="similarity">
    <text evidence="2">Belongs to the amino acid-polyamine-organocation (APC) superfamily. Spore germination protein (SGP) (TC 2.A.3.9) family.</text>
</comment>
<feature type="transmembrane region" description="Helical" evidence="8">
    <location>
        <begin position="84"/>
        <end position="108"/>
    </location>
</feature>
<dbReference type="AlphaFoldDB" id="A0A919Y1D4"/>
<dbReference type="PANTHER" id="PTHR34975">
    <property type="entry name" value="SPORE GERMINATION PROTEIN A2"/>
    <property type="match status" value="1"/>
</dbReference>
<feature type="transmembrane region" description="Helical" evidence="8">
    <location>
        <begin position="301"/>
        <end position="321"/>
    </location>
</feature>
<feature type="transmembrane region" description="Helical" evidence="8">
    <location>
        <begin position="40"/>
        <end position="64"/>
    </location>
</feature>
<evidence type="ECO:0000256" key="4">
    <source>
        <dbReference type="ARBA" id="ARBA00022544"/>
    </source>
</evidence>
<feature type="transmembrane region" description="Helical" evidence="8">
    <location>
        <begin position="147"/>
        <end position="167"/>
    </location>
</feature>
<feature type="transmembrane region" description="Helical" evidence="8">
    <location>
        <begin position="12"/>
        <end position="34"/>
    </location>
</feature>
<evidence type="ECO:0000256" key="2">
    <source>
        <dbReference type="ARBA" id="ARBA00007998"/>
    </source>
</evidence>
<dbReference type="EMBL" id="BORS01000001">
    <property type="protein sequence ID" value="GIO40473.1"/>
    <property type="molecule type" value="Genomic_DNA"/>
</dbReference>
<dbReference type="Gene3D" id="1.20.1740.10">
    <property type="entry name" value="Amino acid/polyamine transporter I"/>
    <property type="match status" value="1"/>
</dbReference>
<feature type="transmembrane region" description="Helical" evidence="8">
    <location>
        <begin position="214"/>
        <end position="239"/>
    </location>
</feature>
<keyword evidence="7 8" id="KW-0472">Membrane</keyword>
<comment type="subcellular location">
    <subcellularLocation>
        <location evidence="1">Membrane</location>
        <topology evidence="1">Multi-pass membrane protein</topology>
    </subcellularLocation>
</comment>
<dbReference type="Proteomes" id="UP000678895">
    <property type="component" value="Unassembled WGS sequence"/>
</dbReference>
<evidence type="ECO:0000256" key="3">
    <source>
        <dbReference type="ARBA" id="ARBA00022448"/>
    </source>
</evidence>
<dbReference type="InterPro" id="IPR004761">
    <property type="entry name" value="Spore_GerAB"/>
</dbReference>
<evidence type="ECO:0000313" key="9">
    <source>
        <dbReference type="EMBL" id="GIO40473.1"/>
    </source>
</evidence>
<feature type="transmembrane region" description="Helical" evidence="8">
    <location>
        <begin position="333"/>
        <end position="355"/>
    </location>
</feature>
<evidence type="ECO:0000256" key="5">
    <source>
        <dbReference type="ARBA" id="ARBA00022692"/>
    </source>
</evidence>
<keyword evidence="3" id="KW-0813">Transport</keyword>
<accession>A0A919Y1D4</accession>
<keyword evidence="6 8" id="KW-1133">Transmembrane helix</keyword>